<sequence>MIRGQLIAKQTQVFDKKADQMIALDVWKNVRKVARPCHFWRLELCRLAMPRTPCDIAPRQSVTCAGHCRIYLIRFFKAFLALFSVHAWQA</sequence>
<protein>
    <submittedName>
        <fullName evidence="1">Uncharacterized protein</fullName>
    </submittedName>
</protein>
<dbReference type="EMBL" id="NIQU01000002">
    <property type="protein sequence ID" value="PIA70887.1"/>
    <property type="molecule type" value="Genomic_DNA"/>
</dbReference>
<evidence type="ECO:0000313" key="2">
    <source>
        <dbReference type="Proteomes" id="UP000229504"/>
    </source>
</evidence>
<name>A0A2G5FSB4_9PSED</name>
<reference evidence="2" key="1">
    <citation type="submission" date="2017-06" db="EMBL/GenBank/DDBJ databases">
        <authorList>
            <person name="Rastogi G."/>
            <person name="Vaishampayan P."/>
            <person name="Seuylemezian A."/>
        </authorList>
    </citation>
    <scope>NUCLEOTIDE SEQUENCE [LARGE SCALE GENOMIC DNA]</scope>
    <source>
        <strain evidence="2">PI11</strain>
    </source>
</reference>
<dbReference type="Proteomes" id="UP000229504">
    <property type="component" value="Unassembled WGS sequence"/>
</dbReference>
<evidence type="ECO:0000313" key="1">
    <source>
        <dbReference type="EMBL" id="PIA70887.1"/>
    </source>
</evidence>
<proteinExistence type="predicted"/>
<accession>A0A2G5FSB4</accession>
<organism evidence="1 2">
    <name type="scientific">Pseudomonas sediminis</name>
    <dbReference type="NCBI Taxonomy" id="1691904"/>
    <lineage>
        <taxon>Bacteria</taxon>
        <taxon>Pseudomonadati</taxon>
        <taxon>Pseudomonadota</taxon>
        <taxon>Gammaproteobacteria</taxon>
        <taxon>Pseudomonadales</taxon>
        <taxon>Pseudomonadaceae</taxon>
        <taxon>Pseudomonas</taxon>
    </lineage>
</organism>
<comment type="caution">
    <text evidence="1">The sequence shown here is derived from an EMBL/GenBank/DDBJ whole genome shotgun (WGS) entry which is preliminary data.</text>
</comment>
<gene>
    <name evidence="1" type="ORF">CDO35_07825</name>
</gene>
<dbReference type="RefSeq" id="WP_099523533.1">
    <property type="nucleotide sequence ID" value="NZ_NIQU01000002.1"/>
</dbReference>
<dbReference type="AlphaFoldDB" id="A0A2G5FSB4"/>